<dbReference type="GO" id="GO:0051537">
    <property type="term" value="F:2 iron, 2 sulfur cluster binding"/>
    <property type="evidence" value="ECO:0007669"/>
    <property type="project" value="InterPro"/>
</dbReference>
<proteinExistence type="predicted"/>
<protein>
    <submittedName>
        <fullName evidence="1">Uncharacterized protein</fullName>
    </submittedName>
</protein>
<sequence>MEVTGVTLPIPETVTGWIVGDNTKLAVANFKGLYYGLQADCPRCGFDLYKGILTFEPPKISCPTCKTSYNAVSGNPEGEVKGDFTSNLARLATVNKSKEVAKAFNVRVEDDRVFVRDR</sequence>
<dbReference type="SUPFAM" id="SSF50022">
    <property type="entry name" value="ISP domain"/>
    <property type="match status" value="1"/>
</dbReference>
<reference evidence="2" key="1">
    <citation type="journal article" date="2023" name="Commun. Biol.">
        <title>Genome analysis of Parmales, the sister group of diatoms, reveals the evolutionary specialization of diatoms from phago-mixotrophs to photoautotrophs.</title>
        <authorList>
            <person name="Ban H."/>
            <person name="Sato S."/>
            <person name="Yoshikawa S."/>
            <person name="Yamada K."/>
            <person name="Nakamura Y."/>
            <person name="Ichinomiya M."/>
            <person name="Sato N."/>
            <person name="Blanc-Mathieu R."/>
            <person name="Endo H."/>
            <person name="Kuwata A."/>
            <person name="Ogata H."/>
        </authorList>
    </citation>
    <scope>NUCLEOTIDE SEQUENCE [LARGE SCALE GENOMIC DNA]</scope>
    <source>
        <strain evidence="2">NIES 3700</strain>
    </source>
</reference>
<accession>A0A9W7DLT3</accession>
<name>A0A9W7DLT3_9STRA</name>
<gene>
    <name evidence="1" type="ORF">TrLO_g4517</name>
</gene>
<dbReference type="AlphaFoldDB" id="A0A9W7DLT3"/>
<dbReference type="OrthoDB" id="205201at2759"/>
<comment type="caution">
    <text evidence="1">The sequence shown here is derived from an EMBL/GenBank/DDBJ whole genome shotgun (WGS) entry which is preliminary data.</text>
</comment>
<organism evidence="1 2">
    <name type="scientific">Triparma laevis f. longispina</name>
    <dbReference type="NCBI Taxonomy" id="1714387"/>
    <lineage>
        <taxon>Eukaryota</taxon>
        <taxon>Sar</taxon>
        <taxon>Stramenopiles</taxon>
        <taxon>Ochrophyta</taxon>
        <taxon>Bolidophyceae</taxon>
        <taxon>Parmales</taxon>
        <taxon>Triparmaceae</taxon>
        <taxon>Triparma</taxon>
    </lineage>
</organism>
<keyword evidence="2" id="KW-1185">Reference proteome</keyword>
<evidence type="ECO:0000313" key="1">
    <source>
        <dbReference type="EMBL" id="GMH48334.1"/>
    </source>
</evidence>
<evidence type="ECO:0000313" key="2">
    <source>
        <dbReference type="Proteomes" id="UP001165122"/>
    </source>
</evidence>
<dbReference type="Proteomes" id="UP001165122">
    <property type="component" value="Unassembled WGS sequence"/>
</dbReference>
<dbReference type="Gene3D" id="2.102.10.10">
    <property type="entry name" value="Rieske [2Fe-2S] iron-sulphur domain"/>
    <property type="match status" value="1"/>
</dbReference>
<dbReference type="EMBL" id="BRXW01000367">
    <property type="protein sequence ID" value="GMH48334.1"/>
    <property type="molecule type" value="Genomic_DNA"/>
</dbReference>
<dbReference type="InterPro" id="IPR036922">
    <property type="entry name" value="Rieske_2Fe-2S_sf"/>
</dbReference>